<name>A0AAD7DTX9_MYCRO</name>
<sequence length="89" mass="10053">MDELSLLPVPVVPAKRNRTVTAHAQEIEETWDCGLEVTLEARADPALTIKCTREGCESGWYHRLCINYEGRHKGWVCQSCGGGKRRRLV</sequence>
<accession>A0AAD7DTX9</accession>
<gene>
    <name evidence="1" type="ORF">B0H17DRAFT_1049161</name>
</gene>
<dbReference type="AlphaFoldDB" id="A0AAD7DTX9"/>
<dbReference type="EMBL" id="JARKIE010000022">
    <property type="protein sequence ID" value="KAJ7699668.1"/>
    <property type="molecule type" value="Genomic_DNA"/>
</dbReference>
<dbReference type="Proteomes" id="UP001221757">
    <property type="component" value="Unassembled WGS sequence"/>
</dbReference>
<evidence type="ECO:0000313" key="1">
    <source>
        <dbReference type="EMBL" id="KAJ7699668.1"/>
    </source>
</evidence>
<dbReference type="Gene3D" id="3.30.40.10">
    <property type="entry name" value="Zinc/RING finger domain, C3HC4 (zinc finger)"/>
    <property type="match status" value="1"/>
</dbReference>
<keyword evidence="2" id="KW-1185">Reference proteome</keyword>
<reference evidence="1" key="1">
    <citation type="submission" date="2023-03" db="EMBL/GenBank/DDBJ databases">
        <title>Massive genome expansion in bonnet fungi (Mycena s.s.) driven by repeated elements and novel gene families across ecological guilds.</title>
        <authorList>
            <consortium name="Lawrence Berkeley National Laboratory"/>
            <person name="Harder C.B."/>
            <person name="Miyauchi S."/>
            <person name="Viragh M."/>
            <person name="Kuo A."/>
            <person name="Thoen E."/>
            <person name="Andreopoulos B."/>
            <person name="Lu D."/>
            <person name="Skrede I."/>
            <person name="Drula E."/>
            <person name="Henrissat B."/>
            <person name="Morin E."/>
            <person name="Kohler A."/>
            <person name="Barry K."/>
            <person name="LaButti K."/>
            <person name="Morin E."/>
            <person name="Salamov A."/>
            <person name="Lipzen A."/>
            <person name="Mereny Z."/>
            <person name="Hegedus B."/>
            <person name="Baldrian P."/>
            <person name="Stursova M."/>
            <person name="Weitz H."/>
            <person name="Taylor A."/>
            <person name="Grigoriev I.V."/>
            <person name="Nagy L.G."/>
            <person name="Martin F."/>
            <person name="Kauserud H."/>
        </authorList>
    </citation>
    <scope>NUCLEOTIDE SEQUENCE</scope>
    <source>
        <strain evidence="1">CBHHK067</strain>
    </source>
</reference>
<protein>
    <recommendedName>
        <fullName evidence="3">Zinc finger PHD-type domain-containing protein</fullName>
    </recommendedName>
</protein>
<dbReference type="InterPro" id="IPR013083">
    <property type="entry name" value="Znf_RING/FYVE/PHD"/>
</dbReference>
<proteinExistence type="predicted"/>
<evidence type="ECO:0000313" key="2">
    <source>
        <dbReference type="Proteomes" id="UP001221757"/>
    </source>
</evidence>
<evidence type="ECO:0008006" key="3">
    <source>
        <dbReference type="Google" id="ProtNLM"/>
    </source>
</evidence>
<comment type="caution">
    <text evidence="1">The sequence shown here is derived from an EMBL/GenBank/DDBJ whole genome shotgun (WGS) entry which is preliminary data.</text>
</comment>
<organism evidence="1 2">
    <name type="scientific">Mycena rosella</name>
    <name type="common">Pink bonnet</name>
    <name type="synonym">Agaricus rosellus</name>
    <dbReference type="NCBI Taxonomy" id="1033263"/>
    <lineage>
        <taxon>Eukaryota</taxon>
        <taxon>Fungi</taxon>
        <taxon>Dikarya</taxon>
        <taxon>Basidiomycota</taxon>
        <taxon>Agaricomycotina</taxon>
        <taxon>Agaricomycetes</taxon>
        <taxon>Agaricomycetidae</taxon>
        <taxon>Agaricales</taxon>
        <taxon>Marasmiineae</taxon>
        <taxon>Mycenaceae</taxon>
        <taxon>Mycena</taxon>
    </lineage>
</organism>